<sequence>MREKKEEKKKKKRRSKILEALEHHPLPHFSPWWLGACGWSLVEDQTPTLLGLELGLELLLSDEPLGPETDLFACMPLCSFAHTCEGRSLQVGTPELAIATYARSCGIGRRNGMPWGRLIPRVGMLTTTGPLGTAQAGLPTEPSAPADGIAARDR</sequence>
<accession>A0A6V7PHM3</accession>
<gene>
    <name evidence="2" type="ORF">CB5_LOCUS13207</name>
</gene>
<protein>
    <submittedName>
        <fullName evidence="2">Uncharacterized protein</fullName>
    </submittedName>
</protein>
<feature type="region of interest" description="Disordered" evidence="1">
    <location>
        <begin position="130"/>
        <end position="154"/>
    </location>
</feature>
<evidence type="ECO:0000313" key="2">
    <source>
        <dbReference type="EMBL" id="CAD1829996.1"/>
    </source>
</evidence>
<dbReference type="AlphaFoldDB" id="A0A6V7PHM3"/>
<organism evidence="2">
    <name type="scientific">Ananas comosus var. bracteatus</name>
    <name type="common">red pineapple</name>
    <dbReference type="NCBI Taxonomy" id="296719"/>
    <lineage>
        <taxon>Eukaryota</taxon>
        <taxon>Viridiplantae</taxon>
        <taxon>Streptophyta</taxon>
        <taxon>Embryophyta</taxon>
        <taxon>Tracheophyta</taxon>
        <taxon>Spermatophyta</taxon>
        <taxon>Magnoliopsida</taxon>
        <taxon>Liliopsida</taxon>
        <taxon>Poales</taxon>
        <taxon>Bromeliaceae</taxon>
        <taxon>Bromelioideae</taxon>
        <taxon>Ananas</taxon>
    </lineage>
</organism>
<evidence type="ECO:0000256" key="1">
    <source>
        <dbReference type="SAM" id="MobiDB-lite"/>
    </source>
</evidence>
<proteinExistence type="predicted"/>
<reference evidence="2" key="1">
    <citation type="submission" date="2020-07" db="EMBL/GenBank/DDBJ databases">
        <authorList>
            <person name="Lin J."/>
        </authorList>
    </citation>
    <scope>NUCLEOTIDE SEQUENCE</scope>
</reference>
<dbReference type="EMBL" id="LR862130">
    <property type="protein sequence ID" value="CAD1829996.1"/>
    <property type="molecule type" value="Genomic_DNA"/>
</dbReference>
<name>A0A6V7PHM3_ANACO</name>